<dbReference type="GO" id="GO:0051959">
    <property type="term" value="F:dynein light intermediate chain binding"/>
    <property type="evidence" value="ECO:0007669"/>
    <property type="project" value="InterPro"/>
</dbReference>
<dbReference type="FunFam" id="3.20.180.20:FF:000004">
    <property type="entry name" value="Dynein axonemal heavy chain 6"/>
    <property type="match status" value="1"/>
</dbReference>
<dbReference type="InterPro" id="IPR013602">
    <property type="entry name" value="Dynein_heavy_linker"/>
</dbReference>
<reference evidence="4" key="1">
    <citation type="submission" date="2021-12" db="EMBL/GenBank/DDBJ databases">
        <authorList>
            <person name="King R."/>
        </authorList>
    </citation>
    <scope>NUCLEOTIDE SEQUENCE</scope>
</reference>
<accession>A0A9N9N0H8</accession>
<evidence type="ECO:0000313" key="4">
    <source>
        <dbReference type="EMBL" id="CAG9781946.1"/>
    </source>
</evidence>
<dbReference type="OrthoDB" id="5593012at2759"/>
<dbReference type="InterPro" id="IPR042222">
    <property type="entry name" value="Dynein_2_N"/>
</dbReference>
<dbReference type="InterPro" id="IPR042228">
    <property type="entry name" value="Dynein_linker_3"/>
</dbReference>
<dbReference type="Pfam" id="PF08393">
    <property type="entry name" value="DHC_N2"/>
    <property type="match status" value="1"/>
</dbReference>
<dbReference type="PANTHER" id="PTHR45703">
    <property type="entry name" value="DYNEIN HEAVY CHAIN"/>
    <property type="match status" value="1"/>
</dbReference>
<dbReference type="EMBL" id="OU893332">
    <property type="protein sequence ID" value="CAG9781946.1"/>
    <property type="molecule type" value="Genomic_DNA"/>
</dbReference>
<dbReference type="GO" id="GO:0045505">
    <property type="term" value="F:dynein intermediate chain binding"/>
    <property type="evidence" value="ECO:0007669"/>
    <property type="project" value="InterPro"/>
</dbReference>
<feature type="domain" description="Dynein heavy chain linker" evidence="2">
    <location>
        <begin position="797"/>
        <end position="1238"/>
    </location>
</feature>
<dbReference type="InterPro" id="IPR027417">
    <property type="entry name" value="P-loop_NTPase"/>
</dbReference>
<dbReference type="Pfam" id="PF12774">
    <property type="entry name" value="AAA_6"/>
    <property type="match status" value="1"/>
</dbReference>
<dbReference type="PANTHER" id="PTHR45703:SF36">
    <property type="entry name" value="DYNEIN HEAVY CHAIN, CYTOPLASMIC"/>
    <property type="match status" value="1"/>
</dbReference>
<dbReference type="GO" id="GO:0030286">
    <property type="term" value="C:dynein complex"/>
    <property type="evidence" value="ECO:0007669"/>
    <property type="project" value="InterPro"/>
</dbReference>
<dbReference type="GO" id="GO:0007018">
    <property type="term" value="P:microtubule-based movement"/>
    <property type="evidence" value="ECO:0007669"/>
    <property type="project" value="InterPro"/>
</dbReference>
<dbReference type="InterPro" id="IPR035699">
    <property type="entry name" value="AAA_6"/>
</dbReference>
<dbReference type="Gene3D" id="1.20.58.1120">
    <property type="match status" value="1"/>
</dbReference>
<dbReference type="FunFam" id="1.20.58.1120:FF:000007">
    <property type="entry name" value="Dynein heavy chain 4"/>
    <property type="match status" value="1"/>
</dbReference>
<reference evidence="4" key="2">
    <citation type="submission" date="2022-10" db="EMBL/GenBank/DDBJ databases">
        <authorList>
            <consortium name="ENA_rothamsted_submissions"/>
            <consortium name="culmorum"/>
            <person name="King R."/>
        </authorList>
    </citation>
    <scope>NUCLEOTIDE SEQUENCE</scope>
</reference>
<dbReference type="Gene3D" id="1.20.140.100">
    <property type="entry name" value="Dynein heavy chain, N-terminal domain 2"/>
    <property type="match status" value="1"/>
</dbReference>
<dbReference type="Gene3D" id="1.10.287.2620">
    <property type="match status" value="1"/>
</dbReference>
<protein>
    <submittedName>
        <fullName evidence="4">Uncharacterized protein</fullName>
    </submittedName>
</protein>
<organism evidence="4 5">
    <name type="scientific">Diatraea saccharalis</name>
    <name type="common">sugarcane borer</name>
    <dbReference type="NCBI Taxonomy" id="40085"/>
    <lineage>
        <taxon>Eukaryota</taxon>
        <taxon>Metazoa</taxon>
        <taxon>Ecdysozoa</taxon>
        <taxon>Arthropoda</taxon>
        <taxon>Hexapoda</taxon>
        <taxon>Insecta</taxon>
        <taxon>Pterygota</taxon>
        <taxon>Neoptera</taxon>
        <taxon>Endopterygota</taxon>
        <taxon>Lepidoptera</taxon>
        <taxon>Glossata</taxon>
        <taxon>Ditrysia</taxon>
        <taxon>Pyraloidea</taxon>
        <taxon>Crambidae</taxon>
        <taxon>Crambinae</taxon>
        <taxon>Diatraea</taxon>
    </lineage>
</organism>
<dbReference type="InterPro" id="IPR026983">
    <property type="entry name" value="DHC"/>
</dbReference>
<dbReference type="GO" id="GO:0005524">
    <property type="term" value="F:ATP binding"/>
    <property type="evidence" value="ECO:0007669"/>
    <property type="project" value="InterPro"/>
</dbReference>
<evidence type="ECO:0000259" key="3">
    <source>
        <dbReference type="Pfam" id="PF12774"/>
    </source>
</evidence>
<name>A0A9N9N0H8_9NEOP</name>
<dbReference type="Gene3D" id="3.20.180.20">
    <property type="entry name" value="Dynein heavy chain, N-terminal domain 2"/>
    <property type="match status" value="1"/>
</dbReference>
<keyword evidence="1" id="KW-0175">Coiled coil</keyword>
<sequence>MFNGNVRRNNTLPAIEILERNVKKTPTFHSRRPRDIPFHLPHKKLLERIEFVKPEPEPLTGFGAAQEKRFKKERKVAVLQLEPTKAEDGYENIIINILYSSFEDKKKKIKIQSFEEQCTKDPLKVKPVVASQKEVIDYVKQNPSCGFLYMIYAVHPENVYFTPYYLKVVPYEEIDKRNYLTISPCGVTHYTNEMVFTKIQAWEQEYTIFVKLTDLRKNRTFATIESAHRAVLMVIIGKPVYFPTIELYALNDVLTVRQIYLLQIILRQHAQLPFPTISDKPYSCKSNVDQSCRMKQIEYMRDKLSEFRSVVLEIIVQACHTALYQKGFLFDDRNIPPFQIIRGKPTGGMSYTEKANKRKYCERLASFIKVTDYMTNYMLYRLTKRSNTMMAAMLRKHVEFTPDSELLAGTEVDEVLEVLPRDTDTCKWALFQVDAYVMPNGEVELNPSQKVISSYLEKITNYWDEYVRTFHNFLNEESLQIFVQPTIMGKQTEWSAGVAPNLYFLMNQDKTMLEDIAFIPHSVHFAYDSVWTFLQRMQCFMDNFKEAHEMDVNLIKAERDVNGFRKLCDKLNKQMEDIEDVVAYQPLGLIFLCLCPFQELFRPQPRRLFEVVLNVTPDIGHACIEEILNGIDNITDDITKEPESAGELVAFNFMLDGLEPRVVVLEERLEYLRELYDLMGEFNIPIPPDDMTDYLGLSVALGTLRTNVDARIETRSKLAGLFASQIGKDIMELILDVNKLRDEVVAPWLYDYKSDYDKVLETLADLQEKLQECSARDKQIREWQKIFKIPPARLEQLDETINDVKLRQLLWKSSKEWNDMYQSWYELPFHTLDMDDIQTTTINYGKIFNQLDKGLPPNKIVPKCKETIDIIKEKIPVMSYLRNPALKPRHWVKIEEILHTRFTPDLVVTLSLLEDLHAFQHAEELMEVAGQASSEAGLEALLKKVEEMWAALEFPVLLHKDARDVYVLGGLEEIQAALDESNIHISTILSSRSCGPIKSRVEEWYKNLDLFAKTLEEWYACQQTWIYLEVIFSAPDIQRQLPNETRLFSIVDKSWKDIMRKLAKVPLAMPAATQPKLYEEFVRNNEMLDQIMKCLEAYLETKRVAFPRFFFLSNDELLEILAQTRNPHAVQPHLRKCFDAIAKLEFGVKLPESEMEITEDGTLVEKEMSFNTRDMLQAKLAKTAKPEDLTTDIIAMLSPEGERINLGKGLKARGNVEDWLGKVEEAMFASVKRSMKHALKDYLARTRVEWVQLHPNQVVLTVSQIMWAKGVHEIFDLDIPLRIDTALLSYEKKCISDLNDLAALTRKDLSSLFRKVLCALITVDVHARDTIQHMVEKHVQRANDFEWLKMIRYYWEEDIDNCVARMSSAMYIYGHEYLGAGGVLVITPLTDRCYLCLMGALQLDLGGAPAGPAGTGKTETTKDLAKSLAIQCVVFNCSEGARGMTTKGTERGAGGGRIFVLPHFDRYASSEHMC</sequence>
<dbReference type="FunFam" id="1.20.140.100:FF:000004">
    <property type="entry name" value="Dynein axonemal heavy chain 6"/>
    <property type="match status" value="1"/>
</dbReference>
<dbReference type="SUPFAM" id="SSF52540">
    <property type="entry name" value="P-loop containing nucleoside triphosphate hydrolases"/>
    <property type="match status" value="1"/>
</dbReference>
<dbReference type="Gene3D" id="3.40.50.300">
    <property type="entry name" value="P-loop containing nucleotide triphosphate hydrolases"/>
    <property type="match status" value="1"/>
</dbReference>
<proteinExistence type="predicted"/>
<evidence type="ECO:0000259" key="2">
    <source>
        <dbReference type="Pfam" id="PF08393"/>
    </source>
</evidence>
<evidence type="ECO:0000256" key="1">
    <source>
        <dbReference type="SAM" id="Coils"/>
    </source>
</evidence>
<gene>
    <name evidence="4" type="ORF">DIATSA_LOCUS248</name>
</gene>
<feature type="coiled-coil region" evidence="1">
    <location>
        <begin position="554"/>
        <end position="581"/>
    </location>
</feature>
<feature type="domain" description="Dynein heavy chain hydrolytic ATP-binding dynein motor region" evidence="3">
    <location>
        <begin position="1373"/>
        <end position="1441"/>
    </location>
</feature>
<dbReference type="Proteomes" id="UP001153714">
    <property type="component" value="Chromosome 1"/>
</dbReference>
<keyword evidence="5" id="KW-1185">Reference proteome</keyword>
<evidence type="ECO:0000313" key="5">
    <source>
        <dbReference type="Proteomes" id="UP001153714"/>
    </source>
</evidence>